<sequence>MRDKVEVPVGLELPVFQPLPSAEGQTFLVEVGFKGMRKGFFTCTDPSVRVNDWVMVEVERGRDVGRVVSLGGVAQKKCGDGPVSFPILRPAEEDEVRQVYVLRADEERVRRGTREMVQQHGLHMKVSDAEWQWDRNKLTIFFTAERRVDFRQLVRELARTFRTRIELKQIGVRDEAAQLGGVGRCGRALCCSTWLREIKPISLQLAKDQSLSLNPQQISGTCGRLMCCLTYEHDAYLQARKRFPREGKTIRTTVGNERVIAIDIWRMQVTLQDDNRQRRTIDLEQLKAETVVQPATTPARADRPPLPSLPNPAQSQRPPRRPRRPMEPKPE</sequence>
<dbReference type="EMBL" id="JACHIA010000009">
    <property type="protein sequence ID" value="MBB6071504.1"/>
    <property type="molecule type" value="Genomic_DNA"/>
</dbReference>
<keyword evidence="4" id="KW-1185">Reference proteome</keyword>
<dbReference type="InterPro" id="IPR007557">
    <property type="entry name" value="PSP1_C"/>
</dbReference>
<dbReference type="AlphaFoldDB" id="A0A841H0N9"/>
<name>A0A841H0N9_9BACT</name>
<organism evidence="3 4">
    <name type="scientific">Longimicrobium terrae</name>
    <dbReference type="NCBI Taxonomy" id="1639882"/>
    <lineage>
        <taxon>Bacteria</taxon>
        <taxon>Pseudomonadati</taxon>
        <taxon>Gemmatimonadota</taxon>
        <taxon>Longimicrobiia</taxon>
        <taxon>Longimicrobiales</taxon>
        <taxon>Longimicrobiaceae</taxon>
        <taxon>Longimicrobium</taxon>
    </lineage>
</organism>
<evidence type="ECO:0000259" key="2">
    <source>
        <dbReference type="PROSITE" id="PS51411"/>
    </source>
</evidence>
<dbReference type="Pfam" id="PF04468">
    <property type="entry name" value="PSP1"/>
    <property type="match status" value="1"/>
</dbReference>
<evidence type="ECO:0000313" key="3">
    <source>
        <dbReference type="EMBL" id="MBB6071504.1"/>
    </source>
</evidence>
<dbReference type="InterPro" id="IPR047767">
    <property type="entry name" value="PSP1-like"/>
</dbReference>
<evidence type="ECO:0000256" key="1">
    <source>
        <dbReference type="SAM" id="MobiDB-lite"/>
    </source>
</evidence>
<evidence type="ECO:0000313" key="4">
    <source>
        <dbReference type="Proteomes" id="UP000582837"/>
    </source>
</evidence>
<dbReference type="NCBIfam" id="NF041131">
    <property type="entry name" value="RicT_YaaT_fam"/>
    <property type="match status" value="1"/>
</dbReference>
<proteinExistence type="predicted"/>
<dbReference type="RefSeq" id="WP_170034995.1">
    <property type="nucleotide sequence ID" value="NZ_JABDTL010000001.1"/>
</dbReference>
<feature type="domain" description="PSP1 C-terminal" evidence="2">
    <location>
        <begin position="85"/>
        <end position="170"/>
    </location>
</feature>
<accession>A0A841H0N9</accession>
<feature type="region of interest" description="Disordered" evidence="1">
    <location>
        <begin position="288"/>
        <end position="331"/>
    </location>
</feature>
<reference evidence="3 4" key="1">
    <citation type="submission" date="2020-08" db="EMBL/GenBank/DDBJ databases">
        <title>Genomic Encyclopedia of Type Strains, Phase IV (KMG-IV): sequencing the most valuable type-strain genomes for metagenomic binning, comparative biology and taxonomic classification.</title>
        <authorList>
            <person name="Goeker M."/>
        </authorList>
    </citation>
    <scope>NUCLEOTIDE SEQUENCE [LARGE SCALE GENOMIC DNA]</scope>
    <source>
        <strain evidence="3 4">DSM 29007</strain>
    </source>
</reference>
<gene>
    <name evidence="3" type="ORF">HNQ61_003132</name>
</gene>
<dbReference type="PANTHER" id="PTHR43830">
    <property type="entry name" value="PROTEIN PSP1"/>
    <property type="match status" value="1"/>
</dbReference>
<protein>
    <submittedName>
        <fullName evidence="3">Cell fate regulator YaaT (PSP1 superfamily)</fullName>
    </submittedName>
</protein>
<dbReference type="PANTHER" id="PTHR43830:SF3">
    <property type="entry name" value="PROTEIN PSP1"/>
    <property type="match status" value="1"/>
</dbReference>
<dbReference type="PROSITE" id="PS51411">
    <property type="entry name" value="PSP1_C"/>
    <property type="match status" value="1"/>
</dbReference>
<dbReference type="Proteomes" id="UP000582837">
    <property type="component" value="Unassembled WGS sequence"/>
</dbReference>
<dbReference type="GO" id="GO:0005737">
    <property type="term" value="C:cytoplasm"/>
    <property type="evidence" value="ECO:0007669"/>
    <property type="project" value="TreeGrafter"/>
</dbReference>
<comment type="caution">
    <text evidence="3">The sequence shown here is derived from an EMBL/GenBank/DDBJ whole genome shotgun (WGS) entry which is preliminary data.</text>
</comment>